<dbReference type="InterPro" id="IPR001434">
    <property type="entry name" value="OmcB-like_DUF11"/>
</dbReference>
<dbReference type="Pfam" id="PF01345">
    <property type="entry name" value="DUF11"/>
    <property type="match status" value="1"/>
</dbReference>
<protein>
    <recommendedName>
        <fullName evidence="4">DUF11 domain-containing protein</fullName>
    </recommendedName>
</protein>
<evidence type="ECO:0008006" key="4">
    <source>
        <dbReference type="Google" id="ProtNLM"/>
    </source>
</evidence>
<dbReference type="EMBL" id="MT631618">
    <property type="protein sequence ID" value="QNO55551.1"/>
    <property type="molecule type" value="Genomic_DNA"/>
</dbReference>
<accession>A0A7G9Z5L7</accession>
<dbReference type="PANTHER" id="PTHR34819:SF3">
    <property type="entry name" value="CELL SURFACE PROTEIN"/>
    <property type="match status" value="1"/>
</dbReference>
<name>A0A7G9Z5L7_9EURY</name>
<sequence length="764" mass="79107">MAKSGQLCGSKLRMEDKDRDLFKRRYSMIFTIALFTIFILLFLAATATPASAAVSYTLEGWTLAPPHPGWTTGSVKDWPQGGCIPYRYTVENTGGDPVLLNLEIEFSHKDDGIIGIEDFENFVVPAGSIIGPTLNGNGFYWWDVTVPGGTTYILTWCARLSNEAGLWPGASIHVRAGGRDVPIHPGFIKMPDLYVTKTATVSCDAISYTINYGNSGDADQTGTTLVDDYDETKVTVTNAGGGTDNGDTITWDIGTVVVGGTGSVSYTVSINEGVANGAEIINSGTISGDLAEENTDNNHYSVTSYAKVSPVADAGSDKSISAGGSVVIGGSPTASGGKSPYTYSWTPTTGLDDHTIANPIASPTSTTTYTVTVTDANLCTGTDSMTVYISECTVTKTPSVSTAKVGETITYSFTVTNSGDTTLSGLTLTDSKLGTITLDKTTLAPLETASSTGGPYTHTVVEGDLPGPLTNTATASSTDSLGNPVTCADDASVELTYGSECTVTKTPSVSTAKVGETITYSFTVTNTGDTTLSGLTLTDSMLGTITLDKTTLAPLETASSTGGPYTHTVVEGDLPGPLTNTATASSTDSQGNPVTCADDASVELTYGSECTVTKTPDKTTAKVGETITYSFTVTNSGDTTLSGLTLTDSMLGTITLDKTTLAPLETASSTGGPYTHTVVEGDLPGPLTNTATASSTDSQGNPVTCADDASVELTYGSECTVTKTPDKTTAKVGENITYSFTVTNSGDTTLSGLTLQIPCWEQSL</sequence>
<gene>
    <name evidence="3" type="ORF">JEPGKGNF_00013</name>
</gene>
<dbReference type="InterPro" id="IPR051172">
    <property type="entry name" value="Chlamydia_OmcB"/>
</dbReference>
<feature type="domain" description="DUF7507" evidence="2">
    <location>
        <begin position="393"/>
        <end position="486"/>
    </location>
</feature>
<feature type="domain" description="DUF11" evidence="1">
    <location>
        <begin position="192"/>
        <end position="303"/>
    </location>
</feature>
<dbReference type="InterPro" id="IPR055354">
    <property type="entry name" value="DUF7507"/>
</dbReference>
<dbReference type="InterPro" id="IPR013783">
    <property type="entry name" value="Ig-like_fold"/>
</dbReference>
<proteinExistence type="predicted"/>
<organism evidence="3">
    <name type="scientific">Candidatus Methanophaga sp. ANME-1 ERB7</name>
    <dbReference type="NCBI Taxonomy" id="2759913"/>
    <lineage>
        <taxon>Archaea</taxon>
        <taxon>Methanobacteriati</taxon>
        <taxon>Methanobacteriota</taxon>
        <taxon>Stenosarchaea group</taxon>
        <taxon>Methanomicrobia</taxon>
        <taxon>Candidatus Methanophagales</taxon>
        <taxon>Candidatus Methanophagaceae</taxon>
        <taxon>Candidatus Methanophaga</taxon>
    </lineage>
</organism>
<evidence type="ECO:0000259" key="2">
    <source>
        <dbReference type="Pfam" id="PF24346"/>
    </source>
</evidence>
<evidence type="ECO:0000313" key="3">
    <source>
        <dbReference type="EMBL" id="QNO55551.1"/>
    </source>
</evidence>
<feature type="domain" description="DUF7507" evidence="2">
    <location>
        <begin position="611"/>
        <end position="704"/>
    </location>
</feature>
<dbReference type="NCBIfam" id="TIGR01451">
    <property type="entry name" value="B_ant_repeat"/>
    <property type="match status" value="4"/>
</dbReference>
<dbReference type="PANTHER" id="PTHR34819">
    <property type="entry name" value="LARGE CYSTEINE-RICH PERIPLASMIC PROTEIN OMCB"/>
    <property type="match status" value="1"/>
</dbReference>
<dbReference type="Pfam" id="PF24346">
    <property type="entry name" value="DUF7507"/>
    <property type="match status" value="4"/>
</dbReference>
<dbReference type="InterPro" id="IPR047589">
    <property type="entry name" value="DUF11_rpt"/>
</dbReference>
<evidence type="ECO:0000259" key="1">
    <source>
        <dbReference type="Pfam" id="PF01345"/>
    </source>
</evidence>
<dbReference type="AlphaFoldDB" id="A0A7G9Z5L7"/>
<feature type="domain" description="DUF7507" evidence="2">
    <location>
        <begin position="720"/>
        <end position="755"/>
    </location>
</feature>
<reference evidence="3" key="1">
    <citation type="submission" date="2020-06" db="EMBL/GenBank/DDBJ databases">
        <title>Unique genomic features of the anaerobic methanotrophic archaea.</title>
        <authorList>
            <person name="Chadwick G.L."/>
            <person name="Skennerton C.T."/>
            <person name="Laso-Perez R."/>
            <person name="Leu A.O."/>
            <person name="Speth D.R."/>
            <person name="Yu H."/>
            <person name="Morgan-Lang C."/>
            <person name="Hatzenpichler R."/>
            <person name="Goudeau D."/>
            <person name="Malmstrom R."/>
            <person name="Brazelton W.J."/>
            <person name="Woyke T."/>
            <person name="Hallam S.J."/>
            <person name="Tyson G.W."/>
            <person name="Wegener G."/>
            <person name="Boetius A."/>
            <person name="Orphan V."/>
        </authorList>
    </citation>
    <scope>NUCLEOTIDE SEQUENCE</scope>
</reference>
<feature type="domain" description="DUF7507" evidence="2">
    <location>
        <begin position="502"/>
        <end position="595"/>
    </location>
</feature>
<dbReference type="Gene3D" id="2.60.40.10">
    <property type="entry name" value="Immunoglobulins"/>
    <property type="match status" value="1"/>
</dbReference>